<dbReference type="EMBL" id="CP000910">
    <property type="protein sequence ID" value="ABY24454.1"/>
    <property type="molecule type" value="Genomic_DNA"/>
</dbReference>
<dbReference type="eggNOG" id="COG0248">
    <property type="taxonomic scope" value="Bacteria"/>
</dbReference>
<sequence>MVARRISPTAAGVRSNSPEGLRHNGNMRLGVLDIGSNTVHLLLVDAHPGGQPIPFASHKRPLSLVQYLDDDGAITEAGQRELVEFVLEAWEFAAKHRVEDLLAFCTSAIREASNGAQVLARVQQETTVQMRELTGAEEAAMTFFAVRRWYGWGAGTILDLDIGGGSFELALGADELPSKAVSVPLGAQRLTRDWLQEDPPSAKSVKDLRKYIRSTLKPHVKEFSALAAPTLITGTSKTFRSLARVTGAAPSAMGPFVRRELHAIDLGLWTQRLTAMSAADRLHLPGVSEARATQLLAGALVAEAALELFKGETLQICPWALREGLILRRLDQLVFDGPLDPPRHVTARPAAELAAIGSPAAVEPVAK</sequence>
<evidence type="ECO:0000256" key="3">
    <source>
        <dbReference type="SAM" id="MobiDB-lite"/>
    </source>
</evidence>
<evidence type="ECO:0000259" key="4">
    <source>
        <dbReference type="Pfam" id="PF02541"/>
    </source>
</evidence>
<keyword evidence="2 5" id="KW-0378">Hydrolase</keyword>
<proteinExistence type="inferred from homology"/>
<organism evidence="5 6">
    <name type="scientific">Renibacterium salmoninarum (strain ATCC 33209 / DSM 20767 / JCM 11484 / NBRC 15589 / NCIMB 2235)</name>
    <dbReference type="NCBI Taxonomy" id="288705"/>
    <lineage>
        <taxon>Bacteria</taxon>
        <taxon>Bacillati</taxon>
        <taxon>Actinomycetota</taxon>
        <taxon>Actinomycetes</taxon>
        <taxon>Micrococcales</taxon>
        <taxon>Micrococcaceae</taxon>
        <taxon>Renibacterium</taxon>
    </lineage>
</organism>
<dbReference type="Proteomes" id="UP000002007">
    <property type="component" value="Chromosome"/>
</dbReference>
<evidence type="ECO:0000256" key="1">
    <source>
        <dbReference type="ARBA" id="ARBA00007125"/>
    </source>
</evidence>
<dbReference type="GO" id="GO:0004309">
    <property type="term" value="F:exopolyphosphatase activity"/>
    <property type="evidence" value="ECO:0007669"/>
    <property type="project" value="UniProtKB-EC"/>
</dbReference>
<evidence type="ECO:0000313" key="6">
    <source>
        <dbReference type="Proteomes" id="UP000002007"/>
    </source>
</evidence>
<dbReference type="CDD" id="cd24056">
    <property type="entry name" value="ASKHA_NBD_MtPPX1-like"/>
    <property type="match status" value="1"/>
</dbReference>
<dbReference type="Gene3D" id="3.30.420.40">
    <property type="match status" value="1"/>
</dbReference>
<dbReference type="AlphaFoldDB" id="A9WTD3"/>
<dbReference type="FunFam" id="3.30.420.150:FF:000006">
    <property type="entry name" value="Ppx/GppA family phosphatase"/>
    <property type="match status" value="1"/>
</dbReference>
<comment type="similarity">
    <text evidence="1">Belongs to the GppA/Ppx family.</text>
</comment>
<dbReference type="STRING" id="288705.RSal33209_2729"/>
<dbReference type="Pfam" id="PF02541">
    <property type="entry name" value="Ppx-GppA"/>
    <property type="match status" value="1"/>
</dbReference>
<protein>
    <submittedName>
        <fullName evidence="5">Exopolyphosphatase</fullName>
        <ecNumber evidence="5">3.6.1.11</ecNumber>
    </submittedName>
</protein>
<feature type="domain" description="Ppx/GppA phosphatase N-terminal" evidence="4">
    <location>
        <begin position="45"/>
        <end position="331"/>
    </location>
</feature>
<dbReference type="EC" id="3.6.1.11" evidence="5"/>
<dbReference type="Gene3D" id="3.30.420.150">
    <property type="entry name" value="Exopolyphosphatase. Domain 2"/>
    <property type="match status" value="1"/>
</dbReference>
<reference evidence="6" key="1">
    <citation type="journal article" date="2008" name="J. Bacteriol.">
        <title>Genome sequence of the fish pathogen Renibacterium salmoninarum suggests reductive evolution away from an environmental Arthrobacter ancestor.</title>
        <authorList>
            <person name="Wiens G.D."/>
            <person name="Rockey D.D."/>
            <person name="Wu Z."/>
            <person name="Chang J."/>
            <person name="Levy R."/>
            <person name="Crane S."/>
            <person name="Chen D.S."/>
            <person name="Capri G.R."/>
            <person name="Burnett J.R."/>
            <person name="Sudheesh P.S."/>
            <person name="Schipma M.J."/>
            <person name="Burd H."/>
            <person name="Bhattacharyya A."/>
            <person name="Rhodes L.D."/>
            <person name="Kaul R."/>
            <person name="Strom M.S."/>
        </authorList>
    </citation>
    <scope>NUCLEOTIDE SEQUENCE [LARGE SCALE GENOMIC DNA]</scope>
    <source>
        <strain evidence="6">ATCC 33209 / DSM 20767 / JCM 11484 / NBRC 15589 / NCIMB 2235</strain>
    </source>
</reference>
<dbReference type="PANTHER" id="PTHR30005:SF0">
    <property type="entry name" value="RETROGRADE REGULATION PROTEIN 2"/>
    <property type="match status" value="1"/>
</dbReference>
<dbReference type="SUPFAM" id="SSF53067">
    <property type="entry name" value="Actin-like ATPase domain"/>
    <property type="match status" value="2"/>
</dbReference>
<accession>A9WTD3</accession>
<dbReference type="InterPro" id="IPR050273">
    <property type="entry name" value="GppA/Ppx_hydrolase"/>
</dbReference>
<dbReference type="PANTHER" id="PTHR30005">
    <property type="entry name" value="EXOPOLYPHOSPHATASE"/>
    <property type="match status" value="1"/>
</dbReference>
<dbReference type="InterPro" id="IPR003695">
    <property type="entry name" value="Ppx_GppA_N"/>
</dbReference>
<gene>
    <name evidence="5" type="ordered locus">RSal33209_2729</name>
</gene>
<evidence type="ECO:0000313" key="5">
    <source>
        <dbReference type="EMBL" id="ABY24454.1"/>
    </source>
</evidence>
<evidence type="ECO:0000256" key="2">
    <source>
        <dbReference type="ARBA" id="ARBA00022801"/>
    </source>
</evidence>
<dbReference type="HOGENOM" id="CLU_025908_1_4_11"/>
<dbReference type="InterPro" id="IPR043129">
    <property type="entry name" value="ATPase_NBD"/>
</dbReference>
<feature type="region of interest" description="Disordered" evidence="3">
    <location>
        <begin position="1"/>
        <end position="22"/>
    </location>
</feature>
<name>A9WTD3_RENSM</name>
<keyword evidence="6" id="KW-1185">Reference proteome</keyword>
<dbReference type="KEGG" id="rsa:RSal33209_2729"/>